<dbReference type="EMBL" id="LDWR01000077">
    <property type="protein sequence ID" value="KML46520.1"/>
    <property type="molecule type" value="Genomic_DNA"/>
</dbReference>
<comment type="caution">
    <text evidence="2">The sequence shown here is derived from an EMBL/GenBank/DDBJ whole genome shotgun (WGS) entry which is preliminary data.</text>
</comment>
<evidence type="ECO:0000313" key="2">
    <source>
        <dbReference type="EMBL" id="KML46520.1"/>
    </source>
</evidence>
<feature type="domain" description="HTH LytTR-type" evidence="1">
    <location>
        <begin position="1"/>
        <end position="60"/>
    </location>
</feature>
<dbReference type="Pfam" id="PF04397">
    <property type="entry name" value="LytTR"/>
    <property type="match status" value="1"/>
</dbReference>
<accession>A0A0J5WHQ1</accession>
<dbReference type="GO" id="GO:0003677">
    <property type="term" value="F:DNA binding"/>
    <property type="evidence" value="ECO:0007669"/>
    <property type="project" value="InterPro"/>
</dbReference>
<sequence length="60" mass="6969">MATMRRIAARFAKVHRGVIVAYAAIDRVERDMLGRLRIRVHGQREMLPVSRAYAGLFRQM</sequence>
<name>A0A0J5WHQ1_BURCE</name>
<reference evidence="2 3" key="1">
    <citation type="submission" date="2015-05" db="EMBL/GenBank/DDBJ databases">
        <title>Draft genome of Burkholderia cepacia LK29.</title>
        <authorList>
            <person name="Chan X.Y."/>
        </authorList>
    </citation>
    <scope>NUCLEOTIDE SEQUENCE [LARGE SCALE GENOMIC DNA]</scope>
    <source>
        <strain evidence="2 3">LK29</strain>
    </source>
</reference>
<gene>
    <name evidence="2" type="ORF">VL15_35105</name>
</gene>
<evidence type="ECO:0000313" key="3">
    <source>
        <dbReference type="Proteomes" id="UP000036338"/>
    </source>
</evidence>
<dbReference type="Proteomes" id="UP000036338">
    <property type="component" value="Unassembled WGS sequence"/>
</dbReference>
<dbReference type="InterPro" id="IPR007492">
    <property type="entry name" value="LytTR_DNA-bd_dom"/>
</dbReference>
<dbReference type="PROSITE" id="PS50930">
    <property type="entry name" value="HTH_LYTTR"/>
    <property type="match status" value="1"/>
</dbReference>
<organism evidence="2 3">
    <name type="scientific">Burkholderia cepacia</name>
    <name type="common">Pseudomonas cepacia</name>
    <dbReference type="NCBI Taxonomy" id="292"/>
    <lineage>
        <taxon>Bacteria</taxon>
        <taxon>Pseudomonadati</taxon>
        <taxon>Pseudomonadota</taxon>
        <taxon>Betaproteobacteria</taxon>
        <taxon>Burkholderiales</taxon>
        <taxon>Burkholderiaceae</taxon>
        <taxon>Burkholderia</taxon>
        <taxon>Burkholderia cepacia complex</taxon>
    </lineage>
</organism>
<protein>
    <recommendedName>
        <fullName evidence="1">HTH LytTR-type domain-containing protein</fullName>
    </recommendedName>
</protein>
<dbReference type="AlphaFoldDB" id="A0A0J5WHQ1"/>
<proteinExistence type="predicted"/>
<dbReference type="PATRIC" id="fig|292.27.peg.8044"/>
<evidence type="ECO:0000259" key="1">
    <source>
        <dbReference type="PROSITE" id="PS50930"/>
    </source>
</evidence>